<dbReference type="AlphaFoldDB" id="A0AAW1MCD0"/>
<organism evidence="2 3">
    <name type="scientific">Popillia japonica</name>
    <name type="common">Japanese beetle</name>
    <dbReference type="NCBI Taxonomy" id="7064"/>
    <lineage>
        <taxon>Eukaryota</taxon>
        <taxon>Metazoa</taxon>
        <taxon>Ecdysozoa</taxon>
        <taxon>Arthropoda</taxon>
        <taxon>Hexapoda</taxon>
        <taxon>Insecta</taxon>
        <taxon>Pterygota</taxon>
        <taxon>Neoptera</taxon>
        <taxon>Endopterygota</taxon>
        <taxon>Coleoptera</taxon>
        <taxon>Polyphaga</taxon>
        <taxon>Scarabaeiformia</taxon>
        <taxon>Scarabaeidae</taxon>
        <taxon>Rutelinae</taxon>
        <taxon>Popillia</taxon>
    </lineage>
</organism>
<accession>A0AAW1MCD0</accession>
<dbReference type="InterPro" id="IPR000477">
    <property type="entry name" value="RT_dom"/>
</dbReference>
<comment type="caution">
    <text evidence="2">The sequence shown here is derived from an EMBL/GenBank/DDBJ whole genome shotgun (WGS) entry which is preliminary data.</text>
</comment>
<dbReference type="Pfam" id="PF00078">
    <property type="entry name" value="RVT_1"/>
    <property type="match status" value="2"/>
</dbReference>
<keyword evidence="2" id="KW-0695">RNA-directed DNA polymerase</keyword>
<keyword evidence="3" id="KW-1185">Reference proteome</keyword>
<dbReference type="GO" id="GO:0003964">
    <property type="term" value="F:RNA-directed DNA polymerase activity"/>
    <property type="evidence" value="ECO:0007669"/>
    <property type="project" value="UniProtKB-KW"/>
</dbReference>
<keyword evidence="2" id="KW-0808">Transferase</keyword>
<evidence type="ECO:0000313" key="2">
    <source>
        <dbReference type="EMBL" id="KAK9744057.1"/>
    </source>
</evidence>
<dbReference type="PANTHER" id="PTHR19446">
    <property type="entry name" value="REVERSE TRANSCRIPTASES"/>
    <property type="match status" value="1"/>
</dbReference>
<feature type="domain" description="Reverse transcriptase" evidence="1">
    <location>
        <begin position="15"/>
        <end position="197"/>
    </location>
</feature>
<dbReference type="EMBL" id="JASPKY010000063">
    <property type="protein sequence ID" value="KAK9744057.1"/>
    <property type="molecule type" value="Genomic_DNA"/>
</dbReference>
<reference evidence="2 3" key="1">
    <citation type="journal article" date="2024" name="BMC Genomics">
        <title>De novo assembly and annotation of Popillia japonica's genome with initial clues to its potential as an invasive pest.</title>
        <authorList>
            <person name="Cucini C."/>
            <person name="Boschi S."/>
            <person name="Funari R."/>
            <person name="Cardaioli E."/>
            <person name="Iannotti N."/>
            <person name="Marturano G."/>
            <person name="Paoli F."/>
            <person name="Bruttini M."/>
            <person name="Carapelli A."/>
            <person name="Frati F."/>
            <person name="Nardi F."/>
        </authorList>
    </citation>
    <scope>NUCLEOTIDE SEQUENCE [LARGE SCALE GENOMIC DNA]</scope>
    <source>
        <strain evidence="2">DMR45628</strain>
    </source>
</reference>
<dbReference type="Proteomes" id="UP001458880">
    <property type="component" value="Unassembled WGS sequence"/>
</dbReference>
<gene>
    <name evidence="2" type="ORF">QE152_g8117</name>
</gene>
<sequence length="533" mass="60360">MMEEFVPIDDVEEDKIYHKEIRSEILRSLDTNQFGFISKRGTTEAILELKEFTEDSLRPGDVVVVVSLDLKGAFDAAWWPAIIKSLKDSKLANLQLAGVKVEEKVTRGCPQESCCGPGFWNSQYNSLHNLNYSKNTKIITFADNVVILTKGKTVLEAENRVNIELDNVMEWSSINKINFNETKSQLMLTTRKRSLLGRETDVFLNNEIFGKMRKNSSCISKISKNLLGIKRKSNLQRGDSTNMAYELANIYNTTKTFPTDLKEEEIKSRKRAVINGAKNQFGFISKRGTTEAILELKEFTEDSLRPGDVVVVVSLDLKGAFDAAWWPAIIKSLKDSKLANLQLAGVKVEEKVTRGCPQESCCGPGFWNSQYNSLHNLNYSKNTKIITFADNVVILTKGKTVLEAENRVNIELDNVMEWSSINKINFNETKSQLMLTTRKRSLLGRETDVFLNNEIFGKMRKNSSCISKISKNLLGIKRKSNLQRGDSTNMAYGVPAWIDALQRRSNQITLKNIQRLINIKTLKSFRTLSYDAS</sequence>
<evidence type="ECO:0000313" key="3">
    <source>
        <dbReference type="Proteomes" id="UP001458880"/>
    </source>
</evidence>
<keyword evidence="2" id="KW-0548">Nucleotidyltransferase</keyword>
<evidence type="ECO:0000259" key="1">
    <source>
        <dbReference type="Pfam" id="PF00078"/>
    </source>
</evidence>
<feature type="domain" description="Reverse transcriptase" evidence="1">
    <location>
        <begin position="271"/>
        <end position="444"/>
    </location>
</feature>
<proteinExistence type="predicted"/>
<name>A0AAW1MCD0_POPJA</name>
<protein>
    <submittedName>
        <fullName evidence="2">Reverse transcriptase (RNA-dependent DNA polymerase)</fullName>
    </submittedName>
</protein>